<accession>A0AAU9NWS2</accession>
<keyword evidence="1" id="KW-1133">Transmembrane helix</keyword>
<keyword evidence="1" id="KW-0472">Membrane</keyword>
<keyword evidence="1" id="KW-0812">Transmembrane</keyword>
<dbReference type="AlphaFoldDB" id="A0AAU9NWS2"/>
<feature type="transmembrane region" description="Helical" evidence="1">
    <location>
        <begin position="134"/>
        <end position="158"/>
    </location>
</feature>
<feature type="transmembrane region" description="Helical" evidence="1">
    <location>
        <begin position="255"/>
        <end position="276"/>
    </location>
</feature>
<gene>
    <name evidence="2" type="ORF">LVIROSA_LOCUS28209</name>
</gene>
<feature type="transmembrane region" description="Helical" evidence="1">
    <location>
        <begin position="45"/>
        <end position="66"/>
    </location>
</feature>
<protein>
    <submittedName>
        <fullName evidence="2">Uncharacterized protein</fullName>
    </submittedName>
</protein>
<evidence type="ECO:0000313" key="2">
    <source>
        <dbReference type="EMBL" id="CAH1442201.1"/>
    </source>
</evidence>
<evidence type="ECO:0000313" key="3">
    <source>
        <dbReference type="Proteomes" id="UP001157418"/>
    </source>
</evidence>
<comment type="caution">
    <text evidence="2">The sequence shown here is derived from an EMBL/GenBank/DDBJ whole genome shotgun (WGS) entry which is preliminary data.</text>
</comment>
<sequence>MTQGSPEDAMPWVGVYISVASLVCTLAMAADVFQGFRQRKLWFPCRLFTINSVSITLIAISTKLTVDLSNDISRNLEIILAKSVSIMFLATMLANFLPSLGLMNDKELLLNTMALCILLYTIHVKMWIQFITAWVNLAALFILLILLIPWPISVALTVSASRRLLQQRYKELHSLASNHQQINFSNKLLICYVKKYWMMADTGNPQFAIACSPVSSVFGVICSLLAFISLGVLVFNIQGDVHNEKSNYKWSIHVIIPLQLSGTLVGSIAPIFRCLTITSHFNLSMKWSMHHLNVFHVEKHWIQRLQHWKHSHVPSYLPGRHRKKVFRNIRNIILNFCISSLKKFKGEPNTSSSNAISNVEEYTGYVLQIEQDAKLSKRILRNALSSITRLLQESEKKEPRNLMILLEKSTGFNGVIEFDSDQVPPLHPEETQNCWSLVAVTLTAIVLSLPNIVNSYIKGLLDSMSEGLEFVRHIEESLNINGELLKARKAATHVWTDIEVCCKWLQIDLQKKARKGKTSKEILQWLGDEAEKIVIQFKTTKNVSLDHSRCKFIAASYLLCACFTNLPRVIILKCHDNAIEKREDNIRTAAQLLGISKKTLKILKARQLPNLDMESMGYIDKWHAIPKSQIPNGCSSARIHSASSRSNETFGLAYLKLSHLQFGTCYQSHLV</sequence>
<dbReference type="EMBL" id="CAKMRJ010005412">
    <property type="protein sequence ID" value="CAH1442201.1"/>
    <property type="molecule type" value="Genomic_DNA"/>
</dbReference>
<organism evidence="2 3">
    <name type="scientific">Lactuca virosa</name>
    <dbReference type="NCBI Taxonomy" id="75947"/>
    <lineage>
        <taxon>Eukaryota</taxon>
        <taxon>Viridiplantae</taxon>
        <taxon>Streptophyta</taxon>
        <taxon>Embryophyta</taxon>
        <taxon>Tracheophyta</taxon>
        <taxon>Spermatophyta</taxon>
        <taxon>Magnoliopsida</taxon>
        <taxon>eudicotyledons</taxon>
        <taxon>Gunneridae</taxon>
        <taxon>Pentapetalae</taxon>
        <taxon>asterids</taxon>
        <taxon>campanulids</taxon>
        <taxon>Asterales</taxon>
        <taxon>Asteraceae</taxon>
        <taxon>Cichorioideae</taxon>
        <taxon>Cichorieae</taxon>
        <taxon>Lactucinae</taxon>
        <taxon>Lactuca</taxon>
    </lineage>
</organism>
<feature type="transmembrane region" description="Helical" evidence="1">
    <location>
        <begin position="12"/>
        <end position="33"/>
    </location>
</feature>
<dbReference type="PANTHER" id="PTHR35307:SF12">
    <property type="match status" value="1"/>
</dbReference>
<evidence type="ECO:0000256" key="1">
    <source>
        <dbReference type="SAM" id="Phobius"/>
    </source>
</evidence>
<feature type="transmembrane region" description="Helical" evidence="1">
    <location>
        <begin position="78"/>
        <end position="96"/>
    </location>
</feature>
<keyword evidence="3" id="KW-1185">Reference proteome</keyword>
<dbReference type="PANTHER" id="PTHR35307">
    <property type="entry name" value="PROTEIN, PUTATIVE-RELATED"/>
    <property type="match status" value="1"/>
</dbReference>
<name>A0AAU9NWS2_9ASTR</name>
<reference evidence="2 3" key="1">
    <citation type="submission" date="2022-01" db="EMBL/GenBank/DDBJ databases">
        <authorList>
            <person name="Xiong W."/>
            <person name="Schranz E."/>
        </authorList>
    </citation>
    <scope>NUCLEOTIDE SEQUENCE [LARGE SCALE GENOMIC DNA]</scope>
</reference>
<dbReference type="Proteomes" id="UP001157418">
    <property type="component" value="Unassembled WGS sequence"/>
</dbReference>
<feature type="transmembrane region" description="Helical" evidence="1">
    <location>
        <begin position="207"/>
        <end position="235"/>
    </location>
</feature>
<proteinExistence type="predicted"/>